<dbReference type="Gene3D" id="1.10.10.2840">
    <property type="entry name" value="PucR C-terminal helix-turn-helix domain"/>
    <property type="match status" value="1"/>
</dbReference>
<dbReference type="InterPro" id="IPR051448">
    <property type="entry name" value="CdaR-like_regulators"/>
</dbReference>
<dbReference type="InterPro" id="IPR042070">
    <property type="entry name" value="PucR_C-HTH_sf"/>
</dbReference>
<name>A0A3A3YXB4_9ACTN</name>
<evidence type="ECO:0000313" key="3">
    <source>
        <dbReference type="Proteomes" id="UP000265614"/>
    </source>
</evidence>
<gene>
    <name evidence="2" type="ORF">D5H78_12280</name>
</gene>
<evidence type="ECO:0000313" key="2">
    <source>
        <dbReference type="EMBL" id="RJK95425.1"/>
    </source>
</evidence>
<dbReference type="PANTHER" id="PTHR33744:SF17">
    <property type="entry name" value="CONSERVED PROTEIN"/>
    <property type="match status" value="1"/>
</dbReference>
<reference evidence="2 3" key="1">
    <citation type="submission" date="2018-09" db="EMBL/GenBank/DDBJ databases">
        <title>YIM 75000 draft genome.</title>
        <authorList>
            <person name="Tang S."/>
            <person name="Feng Y."/>
        </authorList>
    </citation>
    <scope>NUCLEOTIDE SEQUENCE [LARGE SCALE GENOMIC DNA]</scope>
    <source>
        <strain evidence="2 3">YIM 75000</strain>
    </source>
</reference>
<comment type="caution">
    <text evidence="2">The sequence shown here is derived from an EMBL/GenBank/DDBJ whole genome shotgun (WGS) entry which is preliminary data.</text>
</comment>
<sequence length="363" mass="37543">MEQDLQDVVDEVSALLGAPATLEDRAFHLVAFGSQPEHIDAVRQASILRRGSSEQVRRWFEGFGIATAAAPLRVPAHPELGVLARLCLPARWRGVTYGYLWLLDDGAPVAPAALEAAAGLAERTGALLARAARARAAVEGHVLALLGEDRDDAGAAAEALRDAGLLEPGPLVPVAVLGGPGVPPASLPRGVLAAAVPGGLALLVPARDAALPGRVAARVAVDGAVAGLGGPRTDPGALRGAWHEARTAARVARDEPAAGPVADWEALGAHRLLGAAPAGPLRAAVLDPAARRLLDDPDPRLAATARAWLDHGGSAQATAAALHVHRQTLYARLHRVEALTGLDLRDGRDRLRLHLALLLAPHL</sequence>
<feature type="domain" description="PucR C-terminal helix-turn-helix" evidence="1">
    <location>
        <begin position="301"/>
        <end position="358"/>
    </location>
</feature>
<accession>A0A3A3YXB4</accession>
<dbReference type="InterPro" id="IPR025736">
    <property type="entry name" value="PucR_C-HTH_dom"/>
</dbReference>
<dbReference type="Pfam" id="PF13556">
    <property type="entry name" value="HTH_30"/>
    <property type="match status" value="1"/>
</dbReference>
<evidence type="ECO:0000259" key="1">
    <source>
        <dbReference type="Pfam" id="PF13556"/>
    </source>
</evidence>
<proteinExistence type="predicted"/>
<dbReference type="AlphaFoldDB" id="A0A3A3YXB4"/>
<keyword evidence="3" id="KW-1185">Reference proteome</keyword>
<dbReference type="EMBL" id="QZEZ01000005">
    <property type="protein sequence ID" value="RJK95425.1"/>
    <property type="molecule type" value="Genomic_DNA"/>
</dbReference>
<dbReference type="PANTHER" id="PTHR33744">
    <property type="entry name" value="CARBOHYDRATE DIACID REGULATOR"/>
    <property type="match status" value="1"/>
</dbReference>
<protein>
    <submittedName>
        <fullName evidence="2">PucR family transcriptional regulator</fullName>
    </submittedName>
</protein>
<dbReference type="OrthoDB" id="4534407at2"/>
<dbReference type="Proteomes" id="UP000265614">
    <property type="component" value="Unassembled WGS sequence"/>
</dbReference>
<dbReference type="RefSeq" id="WP_119950778.1">
    <property type="nucleotide sequence ID" value="NZ_QZEZ01000005.1"/>
</dbReference>
<organism evidence="2 3">
    <name type="scientific">Vallicoccus soli</name>
    <dbReference type="NCBI Taxonomy" id="2339232"/>
    <lineage>
        <taxon>Bacteria</taxon>
        <taxon>Bacillati</taxon>
        <taxon>Actinomycetota</taxon>
        <taxon>Actinomycetes</taxon>
        <taxon>Motilibacterales</taxon>
        <taxon>Vallicoccaceae</taxon>
        <taxon>Vallicoccus</taxon>
    </lineage>
</organism>